<reference evidence="1" key="1">
    <citation type="journal article" date="2023" name="IScience">
        <title>Live-bearing cockroach genome reveals convergent evolutionary mechanisms linked to viviparity in insects and beyond.</title>
        <authorList>
            <person name="Fouks B."/>
            <person name="Harrison M.C."/>
            <person name="Mikhailova A.A."/>
            <person name="Marchal E."/>
            <person name="English S."/>
            <person name="Carruthers M."/>
            <person name="Jennings E.C."/>
            <person name="Chiamaka E.L."/>
            <person name="Frigard R.A."/>
            <person name="Pippel M."/>
            <person name="Attardo G.M."/>
            <person name="Benoit J.B."/>
            <person name="Bornberg-Bauer E."/>
            <person name="Tobe S.S."/>
        </authorList>
    </citation>
    <scope>NUCLEOTIDE SEQUENCE</scope>
    <source>
        <strain evidence="1">Stay&amp;Tobe</strain>
    </source>
</reference>
<sequence length="57" mass="6913">HCHSIMHLLFSNIFIYSRQLKKIQEILRYNVQTGKEDFETCYPIPALKCWITQMLRL</sequence>
<dbReference type="AlphaFoldDB" id="A0AAD7ZZU0"/>
<organism evidence="1 2">
    <name type="scientific">Diploptera punctata</name>
    <name type="common">Pacific beetle cockroach</name>
    <dbReference type="NCBI Taxonomy" id="6984"/>
    <lineage>
        <taxon>Eukaryota</taxon>
        <taxon>Metazoa</taxon>
        <taxon>Ecdysozoa</taxon>
        <taxon>Arthropoda</taxon>
        <taxon>Hexapoda</taxon>
        <taxon>Insecta</taxon>
        <taxon>Pterygota</taxon>
        <taxon>Neoptera</taxon>
        <taxon>Polyneoptera</taxon>
        <taxon>Dictyoptera</taxon>
        <taxon>Blattodea</taxon>
        <taxon>Blaberoidea</taxon>
        <taxon>Blaberidae</taxon>
        <taxon>Diplopterinae</taxon>
        <taxon>Diploptera</taxon>
    </lineage>
</organism>
<protein>
    <submittedName>
        <fullName evidence="1">Uncharacterized protein</fullName>
    </submittedName>
</protein>
<keyword evidence="2" id="KW-1185">Reference proteome</keyword>
<gene>
    <name evidence="1" type="ORF">L9F63_017370</name>
</gene>
<dbReference type="EMBL" id="JASPKZ010004941">
    <property type="protein sequence ID" value="KAJ9589426.1"/>
    <property type="molecule type" value="Genomic_DNA"/>
</dbReference>
<accession>A0AAD7ZZU0</accession>
<feature type="non-terminal residue" evidence="1">
    <location>
        <position position="57"/>
    </location>
</feature>
<evidence type="ECO:0000313" key="2">
    <source>
        <dbReference type="Proteomes" id="UP001233999"/>
    </source>
</evidence>
<proteinExistence type="predicted"/>
<feature type="non-terminal residue" evidence="1">
    <location>
        <position position="1"/>
    </location>
</feature>
<comment type="caution">
    <text evidence="1">The sequence shown here is derived from an EMBL/GenBank/DDBJ whole genome shotgun (WGS) entry which is preliminary data.</text>
</comment>
<evidence type="ECO:0000313" key="1">
    <source>
        <dbReference type="EMBL" id="KAJ9589426.1"/>
    </source>
</evidence>
<reference evidence="1" key="2">
    <citation type="submission" date="2023-05" db="EMBL/GenBank/DDBJ databases">
        <authorList>
            <person name="Fouks B."/>
        </authorList>
    </citation>
    <scope>NUCLEOTIDE SEQUENCE</scope>
    <source>
        <strain evidence="1">Stay&amp;Tobe</strain>
        <tissue evidence="1">Testes</tissue>
    </source>
</reference>
<dbReference type="Proteomes" id="UP001233999">
    <property type="component" value="Unassembled WGS sequence"/>
</dbReference>
<name>A0AAD7ZZU0_DIPPU</name>